<sequence length="1186" mass="129924">MSATELLCNESDSASVREEQQKKSFLTRLIAAALEDKDDDNSNRNVKPVPFRYLFRFAERREIFLIAFGVLCAVINGIVLPTLVIFGCWISSVYISTKDPVGNVDFLQESLKLSFMLLGSGIITYLASFLEHLSLSVASERITSRIKIAFIKAVLGQDSHFLDATSAGALSNQLNNDIERIRDGLSEKIGMLCRSTTLYVTATIIAFIMDWRIALIMVWTGPICIVSTALTPVLAASSMASMLKASEEANGVAKEAILNVKTVAACNGEMSIIEKYSRILHSAISPAVRVGAISGFIDGFFFSFLYFSFVAGVWYGTVAFHKGLIADPGTVLAVADLIQFSSWLLGLLGPHMLAVLKARSAAAVVYKTIDTIPEIDSSDSDEGVELKTGERCSIEFQGVEFSYKSRETPVLCGLSWMVRAGETIALVGQSGCGKSTSIGLITRMLQVSGGYVFLNEKPIEQYNMIGVVSQEPALFHGTIAENIGLGRNLSDEEIKKAAKTANAHEFVMALEKGYDTVLGPSGVALSGGQKQRIAIARAIVSDPPILLLDEATSALDSKSERIVQAALQRASAGRTTVVIAHRLSTIRDVSRVYVIKDGRVVEEGGYEDLRIQSDGLFAAMLNAQDVGSSEEKEIEEEESKEHLIDKELNSERYKCLLWKQVLASCFRGTELIALVFAWNLIYRTLDEDDYYPIMLLSNGFQIGIGVSMWVAIVLTRVTSAWVSETILADLRINCFTSIIHRPIKYFDRSQTSAAACSVMLSQQVPLVSAAVDYRASILYENVFATIVPIIICFFYSWVNGIICIFVAVTFIGYFLGFDRLSQSANDELESTDNSAEQAVEIFASIKTIQILAVEEYFIERIQRILESRKNLQGLGSYLIYIGQVSTLDLFTSKMCIVIVGWKGMYMSTAMNDLMNSRAATKKVFSLMDPDLDSRREGEEPALSGSLTVENVSFAYPSRPAHTVANDLSFRIKKGESLALVGPSGGGKSTVVALLERFYEPTKGHIELDSNPISRMSYRHLRSNIALVGQEPVLFRGTIRENIVMGCGDSSFDNVIEACRLANAANFIEQFPLGYDTVVGDKGSSLSGGQKQRIAIARALIRNPKIILLDEATSALDTQSEQVVRKALEATAIGRTSITIAHRLDTIANCDRICFIESGRIVESGTHEELLQAGGKYAALIREQKLS</sequence>
<evidence type="ECO:0000256" key="4">
    <source>
        <dbReference type="ARBA" id="ARBA00022840"/>
    </source>
</evidence>
<reference evidence="7" key="2">
    <citation type="submission" date="2022-06" db="UniProtKB">
        <authorList>
            <consortium name="EnsemblMetazoa"/>
        </authorList>
    </citation>
    <scope>IDENTIFICATION</scope>
    <source>
        <strain evidence="7">PS312</strain>
    </source>
</reference>
<keyword evidence="4" id="KW-0067">ATP-binding</keyword>
<keyword evidence="5" id="KW-1133">Transmembrane helix</keyword>
<dbReference type="GO" id="GO:0055085">
    <property type="term" value="P:transmembrane transport"/>
    <property type="evidence" value="ECO:0000318"/>
    <property type="project" value="GO_Central"/>
</dbReference>
<evidence type="ECO:0000256" key="6">
    <source>
        <dbReference type="ARBA" id="ARBA00023136"/>
    </source>
</evidence>
<dbReference type="PROSITE" id="PS00211">
    <property type="entry name" value="ABC_TRANSPORTER_1"/>
    <property type="match status" value="2"/>
</dbReference>
<dbReference type="SUPFAM" id="SSF52540">
    <property type="entry name" value="P-loop containing nucleoside triphosphate hydrolases"/>
    <property type="match status" value="2"/>
</dbReference>
<dbReference type="InterPro" id="IPR003593">
    <property type="entry name" value="AAA+_ATPase"/>
</dbReference>
<accession>A0A2A6BUE9</accession>
<dbReference type="InterPro" id="IPR027417">
    <property type="entry name" value="P-loop_NTPase"/>
</dbReference>
<dbReference type="PANTHER" id="PTHR24221">
    <property type="entry name" value="ATP-BINDING CASSETTE SUB-FAMILY B"/>
    <property type="match status" value="1"/>
</dbReference>
<keyword evidence="6" id="KW-0472">Membrane</keyword>
<dbReference type="InterPro" id="IPR039421">
    <property type="entry name" value="Type_1_exporter"/>
</dbReference>
<dbReference type="SUPFAM" id="SSF90123">
    <property type="entry name" value="ABC transporter transmembrane region"/>
    <property type="match status" value="2"/>
</dbReference>
<dbReference type="InterPro" id="IPR036640">
    <property type="entry name" value="ABC1_TM_sf"/>
</dbReference>
<dbReference type="InterPro" id="IPR003439">
    <property type="entry name" value="ABC_transporter-like_ATP-bd"/>
</dbReference>
<comment type="subcellular location">
    <subcellularLocation>
        <location evidence="1">Membrane</location>
        <topology evidence="1">Multi-pass membrane protein</topology>
    </subcellularLocation>
</comment>
<dbReference type="SMART" id="SM00382">
    <property type="entry name" value="AAA"/>
    <property type="match status" value="2"/>
</dbReference>
<proteinExistence type="predicted"/>
<gene>
    <name evidence="7" type="primary">WBGene00113531</name>
</gene>
<dbReference type="InterPro" id="IPR011527">
    <property type="entry name" value="ABC1_TM_dom"/>
</dbReference>
<evidence type="ECO:0000256" key="1">
    <source>
        <dbReference type="ARBA" id="ARBA00004141"/>
    </source>
</evidence>
<protein>
    <submittedName>
        <fullName evidence="7">ABC transporter ATP-binding protein</fullName>
    </submittedName>
</protein>
<dbReference type="PROSITE" id="PS50893">
    <property type="entry name" value="ABC_TRANSPORTER_2"/>
    <property type="match status" value="2"/>
</dbReference>
<evidence type="ECO:0000256" key="3">
    <source>
        <dbReference type="ARBA" id="ARBA00022741"/>
    </source>
</evidence>
<dbReference type="CDD" id="cd03249">
    <property type="entry name" value="ABC_MTABC3_MDL1_MDL2"/>
    <property type="match status" value="1"/>
</dbReference>
<evidence type="ECO:0000256" key="2">
    <source>
        <dbReference type="ARBA" id="ARBA00022692"/>
    </source>
</evidence>
<dbReference type="Pfam" id="PF00005">
    <property type="entry name" value="ABC_tran"/>
    <property type="match status" value="2"/>
</dbReference>
<dbReference type="AlphaFoldDB" id="A0A2A6BUE9"/>
<accession>A0A8R1UGU4</accession>
<keyword evidence="3" id="KW-0547">Nucleotide-binding</keyword>
<dbReference type="Gene3D" id="1.20.1560.10">
    <property type="entry name" value="ABC transporter type 1, transmembrane domain"/>
    <property type="match status" value="1"/>
</dbReference>
<dbReference type="GO" id="GO:0140359">
    <property type="term" value="F:ABC-type transporter activity"/>
    <property type="evidence" value="ECO:0007669"/>
    <property type="project" value="InterPro"/>
</dbReference>
<dbReference type="InterPro" id="IPR017871">
    <property type="entry name" value="ABC_transporter-like_CS"/>
</dbReference>
<evidence type="ECO:0000313" key="7">
    <source>
        <dbReference type="EnsemblMetazoa" id="PPA23977.1"/>
    </source>
</evidence>
<keyword evidence="8" id="KW-1185">Reference proteome</keyword>
<dbReference type="PANTHER" id="PTHR24221:SF617">
    <property type="entry name" value="P-GLYCOPROTEIN RELATED"/>
    <property type="match status" value="1"/>
</dbReference>
<dbReference type="Gene3D" id="3.40.50.300">
    <property type="entry name" value="P-loop containing nucleotide triphosphate hydrolases"/>
    <property type="match status" value="2"/>
</dbReference>
<dbReference type="GO" id="GO:0042626">
    <property type="term" value="F:ATPase-coupled transmembrane transporter activity"/>
    <property type="evidence" value="ECO:0000318"/>
    <property type="project" value="GO_Central"/>
</dbReference>
<reference evidence="8" key="1">
    <citation type="journal article" date="2008" name="Nat. Genet.">
        <title>The Pristionchus pacificus genome provides a unique perspective on nematode lifestyle and parasitism.</title>
        <authorList>
            <person name="Dieterich C."/>
            <person name="Clifton S.W."/>
            <person name="Schuster L.N."/>
            <person name="Chinwalla A."/>
            <person name="Delehaunty K."/>
            <person name="Dinkelacker I."/>
            <person name="Fulton L."/>
            <person name="Fulton R."/>
            <person name="Godfrey J."/>
            <person name="Minx P."/>
            <person name="Mitreva M."/>
            <person name="Roeseler W."/>
            <person name="Tian H."/>
            <person name="Witte H."/>
            <person name="Yang S.P."/>
            <person name="Wilson R.K."/>
            <person name="Sommer R.J."/>
        </authorList>
    </citation>
    <scope>NUCLEOTIDE SEQUENCE [LARGE SCALE GENOMIC DNA]</scope>
    <source>
        <strain evidence="8">PS312</strain>
    </source>
</reference>
<evidence type="ECO:0000256" key="5">
    <source>
        <dbReference type="ARBA" id="ARBA00022989"/>
    </source>
</evidence>
<dbReference type="EnsemblMetazoa" id="PPA23977.1">
    <property type="protein sequence ID" value="PPA23977.1"/>
    <property type="gene ID" value="WBGene00113531"/>
</dbReference>
<dbReference type="FunFam" id="3.40.50.300:FF:005565">
    <property type="entry name" value="Uncharacterized protein"/>
    <property type="match status" value="1"/>
</dbReference>
<dbReference type="GO" id="GO:0016887">
    <property type="term" value="F:ATP hydrolysis activity"/>
    <property type="evidence" value="ECO:0007669"/>
    <property type="project" value="InterPro"/>
</dbReference>
<dbReference type="FunFam" id="1.20.1560.10:FF:000361">
    <property type="entry name" value="Uncharacterized protein"/>
    <property type="match status" value="1"/>
</dbReference>
<dbReference type="FunFam" id="3.40.50.300:FF:002283">
    <property type="entry name" value="p-GlycoProtein related"/>
    <property type="match status" value="1"/>
</dbReference>
<evidence type="ECO:0000313" key="8">
    <source>
        <dbReference type="Proteomes" id="UP000005239"/>
    </source>
</evidence>
<dbReference type="Pfam" id="PF00664">
    <property type="entry name" value="ABC_membrane"/>
    <property type="match status" value="2"/>
</dbReference>
<dbReference type="Proteomes" id="UP000005239">
    <property type="component" value="Unassembled WGS sequence"/>
</dbReference>
<dbReference type="CDD" id="cd18577">
    <property type="entry name" value="ABC_6TM_Pgp_ABCB1_D1_like"/>
    <property type="match status" value="1"/>
</dbReference>
<name>A0A2A6BUE9_PRIPA</name>
<dbReference type="FunFam" id="1.20.1560.10:FF:000299">
    <property type="entry name" value="Uncharacterized protein"/>
    <property type="match status" value="1"/>
</dbReference>
<organism evidence="7 8">
    <name type="scientific">Pristionchus pacificus</name>
    <name type="common">Parasitic nematode worm</name>
    <dbReference type="NCBI Taxonomy" id="54126"/>
    <lineage>
        <taxon>Eukaryota</taxon>
        <taxon>Metazoa</taxon>
        <taxon>Ecdysozoa</taxon>
        <taxon>Nematoda</taxon>
        <taxon>Chromadorea</taxon>
        <taxon>Rhabditida</taxon>
        <taxon>Rhabditina</taxon>
        <taxon>Diplogasteromorpha</taxon>
        <taxon>Diplogasteroidea</taxon>
        <taxon>Neodiplogasteridae</taxon>
        <taxon>Pristionchus</taxon>
    </lineage>
</organism>
<keyword evidence="2" id="KW-0812">Transmembrane</keyword>
<dbReference type="PROSITE" id="PS50929">
    <property type="entry name" value="ABC_TM1F"/>
    <property type="match status" value="2"/>
</dbReference>
<dbReference type="GO" id="GO:0016020">
    <property type="term" value="C:membrane"/>
    <property type="evidence" value="ECO:0000318"/>
    <property type="project" value="GO_Central"/>
</dbReference>
<dbReference type="GO" id="GO:0005524">
    <property type="term" value="F:ATP binding"/>
    <property type="evidence" value="ECO:0007669"/>
    <property type="project" value="UniProtKB-KW"/>
</dbReference>